<sequence>MASRNLRDLAELTISAKQCQRIAIRIGTERLDEQQQAIDRYTAAGIPEQQHGQSDHAPANGWNGRAAVIQGDGGRVQIRDTFWGQEKPSDKKHRWWRETQAGVLQTYQSNPSDVDPHPEVPECLTDPLWIIPKINEIHRGSGSASDSDREASPGNPTSPRQSISTDSNLPCSQASRKDHKRWSGGDPLVQTIVATRQGYDHLGLALAAEAYRRGFNKSKVKAFMGDGLKVNWSLWATHFSHYTPIVDIMHALAYVYGGAIASCGRIEDGWQLYVQWLQWTWSGEVARVITAMKERAVDQEEVPEDLRRGITYLTGNASRMKYAEYRRAGLPVTTSPVESAQKQINERIKGTEKFWRDGSLEPLLQLKADDLSETHDRDAFWHRRGQRNDGFRHRRRNTKIKET</sequence>
<dbReference type="EMBL" id="JACHXU010000071">
    <property type="protein sequence ID" value="MBB3210759.1"/>
    <property type="molecule type" value="Genomic_DNA"/>
</dbReference>
<dbReference type="AlphaFoldDB" id="A0A7W5H9T3"/>
<organism evidence="2 3">
    <name type="scientific">Aporhodopirellula rubra</name>
    <dbReference type="NCBI Taxonomy" id="980271"/>
    <lineage>
        <taxon>Bacteria</taxon>
        <taxon>Pseudomonadati</taxon>
        <taxon>Planctomycetota</taxon>
        <taxon>Planctomycetia</taxon>
        <taxon>Pirellulales</taxon>
        <taxon>Pirellulaceae</taxon>
        <taxon>Aporhodopirellula</taxon>
    </lineage>
</organism>
<feature type="region of interest" description="Disordered" evidence="1">
    <location>
        <begin position="139"/>
        <end position="183"/>
    </location>
</feature>
<evidence type="ECO:0000256" key="1">
    <source>
        <dbReference type="SAM" id="MobiDB-lite"/>
    </source>
</evidence>
<comment type="caution">
    <text evidence="2">The sequence shown here is derived from an EMBL/GenBank/DDBJ whole genome shotgun (WGS) entry which is preliminary data.</text>
</comment>
<accession>A0A7W5H9T3</accession>
<evidence type="ECO:0000313" key="3">
    <source>
        <dbReference type="Proteomes" id="UP000536179"/>
    </source>
</evidence>
<reference evidence="2 3" key="1">
    <citation type="submission" date="2020-08" db="EMBL/GenBank/DDBJ databases">
        <title>Genomic Encyclopedia of Type Strains, Phase III (KMG-III): the genomes of soil and plant-associated and newly described type strains.</title>
        <authorList>
            <person name="Whitman W."/>
        </authorList>
    </citation>
    <scope>NUCLEOTIDE SEQUENCE [LARGE SCALE GENOMIC DNA]</scope>
    <source>
        <strain evidence="2 3">CECT 8075</strain>
    </source>
</reference>
<evidence type="ECO:0000313" key="2">
    <source>
        <dbReference type="EMBL" id="MBB3210759.1"/>
    </source>
</evidence>
<proteinExistence type="predicted"/>
<name>A0A7W5H9T3_9BACT</name>
<feature type="compositionally biased region" description="Polar residues" evidence="1">
    <location>
        <begin position="154"/>
        <end position="174"/>
    </location>
</feature>
<protein>
    <submittedName>
        <fullName evidence="2">Uncharacterized protein</fullName>
    </submittedName>
</protein>
<gene>
    <name evidence="2" type="ORF">FHS27_006607</name>
</gene>
<dbReference type="Proteomes" id="UP000536179">
    <property type="component" value="Unassembled WGS sequence"/>
</dbReference>
<keyword evidence="3" id="KW-1185">Reference proteome</keyword>